<evidence type="ECO:0000313" key="2">
    <source>
        <dbReference type="Proteomes" id="UP000501991"/>
    </source>
</evidence>
<protein>
    <submittedName>
        <fullName evidence="1">Uncharacterized protein</fullName>
    </submittedName>
</protein>
<dbReference type="Proteomes" id="UP000501991">
    <property type="component" value="Chromosome"/>
</dbReference>
<dbReference type="RefSeq" id="WP_173768156.1">
    <property type="nucleotide sequence ID" value="NZ_CP048836.1"/>
</dbReference>
<reference evidence="1 2" key="1">
    <citation type="submission" date="2020-02" db="EMBL/GenBank/DDBJ databases">
        <title>Nitrogenibacter mangrovi gen. nov., sp. nov. isolated from mangrove sediment, a denitrifying betaproteobacterium.</title>
        <authorList>
            <person name="Liao H."/>
            <person name="Tian Y."/>
        </authorList>
    </citation>
    <scope>NUCLEOTIDE SEQUENCE [LARGE SCALE GENOMIC DNA]</scope>
    <source>
        <strain evidence="1 2">M9-3-2</strain>
    </source>
</reference>
<dbReference type="KEGG" id="azq:G3580_18845"/>
<accession>A0A6C1BB45</accession>
<keyword evidence="2" id="KW-1185">Reference proteome</keyword>
<sequence>MNANPWSLKKHNQLRRLLVSLNERAGDVCEVVSDDDPHTVTLRHADLRRLRARVYLHAQPRGTYGIAFEFPSPVPQVLARQEFLSLPAAVRCLSAHFAA</sequence>
<dbReference type="AlphaFoldDB" id="A0A6C1BB45"/>
<name>A0A6C1BB45_9RHOO</name>
<organism evidence="1 2">
    <name type="scientific">Nitrogeniibacter mangrovi</name>
    <dbReference type="NCBI Taxonomy" id="2016596"/>
    <lineage>
        <taxon>Bacteria</taxon>
        <taxon>Pseudomonadati</taxon>
        <taxon>Pseudomonadota</taxon>
        <taxon>Betaproteobacteria</taxon>
        <taxon>Rhodocyclales</taxon>
        <taxon>Zoogloeaceae</taxon>
        <taxon>Nitrogeniibacter</taxon>
    </lineage>
</organism>
<gene>
    <name evidence="1" type="ORF">G3580_18845</name>
</gene>
<proteinExistence type="predicted"/>
<dbReference type="EMBL" id="CP048836">
    <property type="protein sequence ID" value="QID19494.1"/>
    <property type="molecule type" value="Genomic_DNA"/>
</dbReference>
<evidence type="ECO:0000313" key="1">
    <source>
        <dbReference type="EMBL" id="QID19494.1"/>
    </source>
</evidence>